<protein>
    <submittedName>
        <fullName evidence="9">Fatty acid hydroxylase family protein</fullName>
    </submittedName>
</protein>
<dbReference type="EMBL" id="QYUQ01000002">
    <property type="protein sequence ID" value="RJG00938.1"/>
    <property type="molecule type" value="Genomic_DNA"/>
</dbReference>
<evidence type="ECO:0000259" key="8">
    <source>
        <dbReference type="Pfam" id="PF04116"/>
    </source>
</evidence>
<evidence type="ECO:0000256" key="5">
    <source>
        <dbReference type="ARBA" id="ARBA00023098"/>
    </source>
</evidence>
<dbReference type="AlphaFoldDB" id="A0A3A3FXK1"/>
<sequence>MRLIIMQCCVMMQSCHCHGNLPASVLTWNRMHATTATHCRNFAVFAGSAMLLLLGLPSLKSHVQDTAVDISMAGLLLVMAKAFLKFLPLMLALLVELSLAPEKRLFCARLFKWQKSRRIDLYSFILSHMHRVHAILNMAFTFGIPILLDRLIKNSMPRNFSLFALLERHAGYALAVLAFVFVATFFNYWEHRLWHSRILWPIHRFHHSATDYNALTETRKHFTETLLTPLFFTLPLSLLGAPLEFVATYLALILFQGFMNHTDQGISYGWIGRHLWIDPLYHKLHHSSAAEHMNMNFSGTLPLWDRLFGTYAPAHGELAVGVSGAPHYDTLPYWKIHLRDFSDLLINLGTALKDKLGRRGSIGRGGN</sequence>
<keyword evidence="3 7" id="KW-1133">Transmembrane helix</keyword>
<evidence type="ECO:0000313" key="10">
    <source>
        <dbReference type="Proteomes" id="UP000266327"/>
    </source>
</evidence>
<proteinExistence type="predicted"/>
<keyword evidence="6 7" id="KW-0472">Membrane</keyword>
<keyword evidence="2 7" id="KW-0812">Transmembrane</keyword>
<dbReference type="PANTHER" id="PTHR21624">
    <property type="entry name" value="STEROL DESATURASE-RELATED PROTEIN"/>
    <property type="match status" value="1"/>
</dbReference>
<dbReference type="InterPro" id="IPR051689">
    <property type="entry name" value="Sterol_desaturase/TMEM195"/>
</dbReference>
<keyword evidence="5" id="KW-0443">Lipid metabolism</keyword>
<dbReference type="GO" id="GO:0012505">
    <property type="term" value="C:endomembrane system"/>
    <property type="evidence" value="ECO:0007669"/>
    <property type="project" value="UniProtKB-SubCell"/>
</dbReference>
<name>A0A3A3FXK1_9BURK</name>
<dbReference type="PANTHER" id="PTHR21624:SF1">
    <property type="entry name" value="ALKYLGLYCEROL MONOOXYGENASE"/>
    <property type="match status" value="1"/>
</dbReference>
<accession>A0A3A3FXK1</accession>
<dbReference type="GO" id="GO:0050479">
    <property type="term" value="F:glyceryl-ether monooxygenase activity"/>
    <property type="evidence" value="ECO:0007669"/>
    <property type="project" value="TreeGrafter"/>
</dbReference>
<evidence type="ECO:0000256" key="4">
    <source>
        <dbReference type="ARBA" id="ARBA00023002"/>
    </source>
</evidence>
<evidence type="ECO:0000313" key="9">
    <source>
        <dbReference type="EMBL" id="RJG00938.1"/>
    </source>
</evidence>
<dbReference type="GO" id="GO:0005506">
    <property type="term" value="F:iron ion binding"/>
    <property type="evidence" value="ECO:0007669"/>
    <property type="project" value="InterPro"/>
</dbReference>
<keyword evidence="10" id="KW-1185">Reference proteome</keyword>
<dbReference type="PROSITE" id="PS51257">
    <property type="entry name" value="PROKAR_LIPOPROTEIN"/>
    <property type="match status" value="1"/>
</dbReference>
<feature type="domain" description="Fatty acid hydroxylase" evidence="8">
    <location>
        <begin position="177"/>
        <end position="310"/>
    </location>
</feature>
<gene>
    <name evidence="9" type="ORF">D3878_04495</name>
</gene>
<dbReference type="InterPro" id="IPR006694">
    <property type="entry name" value="Fatty_acid_hydroxylase"/>
</dbReference>
<feature type="transmembrane region" description="Helical" evidence="7">
    <location>
        <begin position="230"/>
        <end position="255"/>
    </location>
</feature>
<evidence type="ECO:0000256" key="2">
    <source>
        <dbReference type="ARBA" id="ARBA00022692"/>
    </source>
</evidence>
<dbReference type="GO" id="GO:0016020">
    <property type="term" value="C:membrane"/>
    <property type="evidence" value="ECO:0007669"/>
    <property type="project" value="GOC"/>
</dbReference>
<feature type="transmembrane region" description="Helical" evidence="7">
    <location>
        <begin position="130"/>
        <end position="148"/>
    </location>
</feature>
<dbReference type="Pfam" id="PF04116">
    <property type="entry name" value="FA_hydroxylase"/>
    <property type="match status" value="1"/>
</dbReference>
<evidence type="ECO:0000256" key="7">
    <source>
        <dbReference type="SAM" id="Phobius"/>
    </source>
</evidence>
<comment type="caution">
    <text evidence="9">The sequence shown here is derived from an EMBL/GenBank/DDBJ whole genome shotgun (WGS) entry which is preliminary data.</text>
</comment>
<feature type="transmembrane region" description="Helical" evidence="7">
    <location>
        <begin position="169"/>
        <end position="189"/>
    </location>
</feature>
<feature type="transmembrane region" description="Helical" evidence="7">
    <location>
        <begin position="41"/>
        <end position="59"/>
    </location>
</feature>
<organism evidence="9 10">
    <name type="scientific">Noviherbaspirillum sedimenti</name>
    <dbReference type="NCBI Taxonomy" id="2320865"/>
    <lineage>
        <taxon>Bacteria</taxon>
        <taxon>Pseudomonadati</taxon>
        <taxon>Pseudomonadota</taxon>
        <taxon>Betaproteobacteria</taxon>
        <taxon>Burkholderiales</taxon>
        <taxon>Oxalobacteraceae</taxon>
        <taxon>Noviherbaspirillum</taxon>
    </lineage>
</organism>
<evidence type="ECO:0000256" key="1">
    <source>
        <dbReference type="ARBA" id="ARBA00004127"/>
    </source>
</evidence>
<feature type="transmembrane region" description="Helical" evidence="7">
    <location>
        <begin position="71"/>
        <end position="95"/>
    </location>
</feature>
<evidence type="ECO:0000256" key="6">
    <source>
        <dbReference type="ARBA" id="ARBA00023136"/>
    </source>
</evidence>
<dbReference type="GO" id="GO:0008610">
    <property type="term" value="P:lipid biosynthetic process"/>
    <property type="evidence" value="ECO:0007669"/>
    <property type="project" value="InterPro"/>
</dbReference>
<reference evidence="10" key="1">
    <citation type="submission" date="2018-09" db="EMBL/GenBank/DDBJ databases">
        <authorList>
            <person name="Zhu H."/>
        </authorList>
    </citation>
    <scope>NUCLEOTIDE SEQUENCE [LARGE SCALE GENOMIC DNA]</scope>
    <source>
        <strain evidence="10">K1S02-23</strain>
    </source>
</reference>
<evidence type="ECO:0000256" key="3">
    <source>
        <dbReference type="ARBA" id="ARBA00022989"/>
    </source>
</evidence>
<dbReference type="GO" id="GO:0006643">
    <property type="term" value="P:membrane lipid metabolic process"/>
    <property type="evidence" value="ECO:0007669"/>
    <property type="project" value="TreeGrafter"/>
</dbReference>
<keyword evidence="4" id="KW-0560">Oxidoreductase</keyword>
<comment type="subcellular location">
    <subcellularLocation>
        <location evidence="1">Endomembrane system</location>
        <topology evidence="1">Multi-pass membrane protein</topology>
    </subcellularLocation>
</comment>
<dbReference type="Proteomes" id="UP000266327">
    <property type="component" value="Unassembled WGS sequence"/>
</dbReference>